<evidence type="ECO:0000256" key="9">
    <source>
        <dbReference type="SAM" id="Phobius"/>
    </source>
</evidence>
<dbReference type="KEGG" id="mya:MORIYA_0873"/>
<comment type="similarity">
    <text evidence="8">Belongs to the glycosyltransferase 2 family. GtrB subfamily.</text>
</comment>
<keyword evidence="3 11" id="KW-0328">Glycosyltransferase</keyword>
<dbReference type="Gene3D" id="3.90.550.10">
    <property type="entry name" value="Spore Coat Polysaccharide Biosynthesis Protein SpsA, Chain A"/>
    <property type="match status" value="1"/>
</dbReference>
<dbReference type="GO" id="GO:0005886">
    <property type="term" value="C:plasma membrane"/>
    <property type="evidence" value="ECO:0007669"/>
    <property type="project" value="UniProtKB-SubCell"/>
</dbReference>
<evidence type="ECO:0000256" key="3">
    <source>
        <dbReference type="ARBA" id="ARBA00022676"/>
    </source>
</evidence>
<name>A0A330LMZ2_9GAMM</name>
<sequence length="356" mass="39821">MPASITSITEHREATKSATPPLLSIVIPFFNEDEALIDCHARVVAVLDTLHQPCEIIYVDDGSNDGSWSQVIGFTANNHRVRCIQLSRNFGKEAAMTAGMANSAGRAVILLDADLQDPPELIPKMVDEWKRGYDVVNMQRKQRHGESWLKRATAHLFYNVINRLADINIPRNVGDFRLLDRKVVDVINSLPERNRFMKGLLSWPGFNTCMLQFDRDARQAGTTKWNYAKLIHLAFEGITSFSITPLRIATAAGVVTSIISVMMAIVLVSKTLFWGDPVAGYPSLMTVVLLLGGIQLLSIGLMGEYVGRLFIESKQRPNFILMNEQTAEPNTDFNLKQQINNHVKTNQAHNTNFKQG</sequence>
<dbReference type="EMBL" id="LS483250">
    <property type="protein sequence ID" value="SQD77351.1"/>
    <property type="molecule type" value="Genomic_DNA"/>
</dbReference>
<dbReference type="PANTHER" id="PTHR48090:SF1">
    <property type="entry name" value="PROPHAGE BACTOPRENOL GLUCOSYL TRANSFERASE HOMOLOG"/>
    <property type="match status" value="1"/>
</dbReference>
<dbReference type="InterPro" id="IPR029044">
    <property type="entry name" value="Nucleotide-diphossugar_trans"/>
</dbReference>
<keyword evidence="4 11" id="KW-0808">Transferase</keyword>
<evidence type="ECO:0000259" key="10">
    <source>
        <dbReference type="Pfam" id="PF00535"/>
    </source>
</evidence>
<keyword evidence="7 9" id="KW-0472">Membrane</keyword>
<dbReference type="InterPro" id="IPR050256">
    <property type="entry name" value="Glycosyltransferase_2"/>
</dbReference>
<dbReference type="PANTHER" id="PTHR48090">
    <property type="entry name" value="UNDECAPRENYL-PHOSPHATE 4-DEOXY-4-FORMAMIDO-L-ARABINOSE TRANSFERASE-RELATED"/>
    <property type="match status" value="1"/>
</dbReference>
<evidence type="ECO:0000256" key="7">
    <source>
        <dbReference type="ARBA" id="ARBA00023136"/>
    </source>
</evidence>
<dbReference type="FunFam" id="3.90.550.10:FF:000079">
    <property type="entry name" value="Probable glycosyl transferase"/>
    <property type="match status" value="1"/>
</dbReference>
<evidence type="ECO:0000256" key="2">
    <source>
        <dbReference type="ARBA" id="ARBA00022475"/>
    </source>
</evidence>
<comment type="subcellular location">
    <subcellularLocation>
        <location evidence="1">Cell membrane</location>
        <topology evidence="1">Multi-pass membrane protein</topology>
    </subcellularLocation>
</comment>
<dbReference type="OrthoDB" id="9811884at2"/>
<accession>A0A330LMZ2</accession>
<dbReference type="AlphaFoldDB" id="A0A330LMZ2"/>
<evidence type="ECO:0000256" key="4">
    <source>
        <dbReference type="ARBA" id="ARBA00022679"/>
    </source>
</evidence>
<evidence type="ECO:0000313" key="12">
    <source>
        <dbReference type="Proteomes" id="UP000250163"/>
    </source>
</evidence>
<dbReference type="Pfam" id="PF00535">
    <property type="entry name" value="Glycos_transf_2"/>
    <property type="match status" value="1"/>
</dbReference>
<organism evidence="11 12">
    <name type="scientific">Moritella yayanosii</name>
    <dbReference type="NCBI Taxonomy" id="69539"/>
    <lineage>
        <taxon>Bacteria</taxon>
        <taxon>Pseudomonadati</taxon>
        <taxon>Pseudomonadota</taxon>
        <taxon>Gammaproteobacteria</taxon>
        <taxon>Alteromonadales</taxon>
        <taxon>Moritellaceae</taxon>
        <taxon>Moritella</taxon>
    </lineage>
</organism>
<evidence type="ECO:0000256" key="6">
    <source>
        <dbReference type="ARBA" id="ARBA00022989"/>
    </source>
</evidence>
<dbReference type="Proteomes" id="UP000250163">
    <property type="component" value="Chromosome MORIYA"/>
</dbReference>
<keyword evidence="6 9" id="KW-1133">Transmembrane helix</keyword>
<evidence type="ECO:0000256" key="8">
    <source>
        <dbReference type="ARBA" id="ARBA00038152"/>
    </source>
</evidence>
<dbReference type="EC" id="2.4.-.-" evidence="11"/>
<dbReference type="SUPFAM" id="SSF53448">
    <property type="entry name" value="Nucleotide-diphospho-sugar transferases"/>
    <property type="match status" value="1"/>
</dbReference>
<proteinExistence type="inferred from homology"/>
<feature type="transmembrane region" description="Helical" evidence="9">
    <location>
        <begin position="281"/>
        <end position="306"/>
    </location>
</feature>
<keyword evidence="5 9" id="KW-0812">Transmembrane</keyword>
<dbReference type="RefSeq" id="WP_112712922.1">
    <property type="nucleotide sequence ID" value="NZ_LS483250.1"/>
</dbReference>
<dbReference type="InterPro" id="IPR001173">
    <property type="entry name" value="Glyco_trans_2-like"/>
</dbReference>
<reference evidence="12" key="1">
    <citation type="submission" date="2018-05" db="EMBL/GenBank/DDBJ databases">
        <authorList>
            <person name="Cea G.-C."/>
            <person name="William W."/>
        </authorList>
    </citation>
    <scope>NUCLEOTIDE SEQUENCE [LARGE SCALE GENOMIC DNA]</scope>
    <source>
        <strain evidence="12">DB21MT 5</strain>
    </source>
</reference>
<gene>
    <name evidence="11" type="ORF">MORIYA_0873</name>
</gene>
<feature type="transmembrane region" description="Helical" evidence="9">
    <location>
        <begin position="248"/>
        <end position="269"/>
    </location>
</feature>
<dbReference type="GO" id="GO:0016757">
    <property type="term" value="F:glycosyltransferase activity"/>
    <property type="evidence" value="ECO:0007669"/>
    <property type="project" value="UniProtKB-KW"/>
</dbReference>
<evidence type="ECO:0000256" key="1">
    <source>
        <dbReference type="ARBA" id="ARBA00004651"/>
    </source>
</evidence>
<keyword evidence="12" id="KW-1185">Reference proteome</keyword>
<evidence type="ECO:0000313" key="11">
    <source>
        <dbReference type="EMBL" id="SQD77351.1"/>
    </source>
</evidence>
<evidence type="ECO:0000256" key="5">
    <source>
        <dbReference type="ARBA" id="ARBA00022692"/>
    </source>
</evidence>
<keyword evidence="2" id="KW-1003">Cell membrane</keyword>
<feature type="domain" description="Glycosyltransferase 2-like" evidence="10">
    <location>
        <begin position="24"/>
        <end position="185"/>
    </location>
</feature>
<protein>
    <submittedName>
        <fullName evidence="11">Putative enzyme</fullName>
        <ecNumber evidence="11">2.4.-.-</ecNumber>
    </submittedName>
</protein>
<dbReference type="CDD" id="cd04187">
    <property type="entry name" value="DPM1_like_bac"/>
    <property type="match status" value="1"/>
</dbReference>